<feature type="chain" id="PRO_5012498826" evidence="2">
    <location>
        <begin position="20"/>
        <end position="175"/>
    </location>
</feature>
<dbReference type="AlphaFoldDB" id="A0A1L2JGS3"/>
<dbReference type="InterPro" id="IPR036728">
    <property type="entry name" value="PBP_GOBP_sf"/>
</dbReference>
<name>A0A1L2JGS3_HALHY</name>
<feature type="signal peptide" evidence="2">
    <location>
        <begin position="1"/>
        <end position="19"/>
    </location>
</feature>
<dbReference type="CDD" id="cd23992">
    <property type="entry name" value="PBP_GOBP"/>
    <property type="match status" value="1"/>
</dbReference>
<reference evidence="3" key="2">
    <citation type="journal article" date="2016" name="Insect Mol. Biol.">
        <title>Identification and expression profile of odorant-binding proteins in Halyomorpha halys (Hemiptera: Pentatomidae).</title>
        <authorList>
            <person name="Paula D.P."/>
            <person name="Togawa R.C."/>
            <person name="Costa M.M."/>
            <person name="Grynberg P."/>
            <person name="Martins N.F."/>
            <person name="Andow D.A."/>
        </authorList>
    </citation>
    <scope>NUCLEOTIDE SEQUENCE</scope>
</reference>
<dbReference type="OrthoDB" id="6595846at2759"/>
<evidence type="ECO:0000256" key="2">
    <source>
        <dbReference type="SAM" id="SignalP"/>
    </source>
</evidence>
<dbReference type="Pfam" id="PF01395">
    <property type="entry name" value="PBP_GOBP"/>
    <property type="match status" value="1"/>
</dbReference>
<reference evidence="3" key="1">
    <citation type="submission" date="2015-10" db="EMBL/GenBank/DDBJ databases">
        <authorList>
            <person name="Gilbert D.G."/>
        </authorList>
    </citation>
    <scope>NUCLEOTIDE SEQUENCE</scope>
</reference>
<feature type="region of interest" description="Disordered" evidence="1">
    <location>
        <begin position="24"/>
        <end position="46"/>
    </location>
</feature>
<evidence type="ECO:0000313" key="3">
    <source>
        <dbReference type="EMBL" id="AOV87019.1"/>
    </source>
</evidence>
<organism evidence="3">
    <name type="scientific">Halyomorpha halys</name>
    <name type="common">Brown marmorated stink bug</name>
    <name type="synonym">Pentatoma halys</name>
    <dbReference type="NCBI Taxonomy" id="286706"/>
    <lineage>
        <taxon>Eukaryota</taxon>
        <taxon>Metazoa</taxon>
        <taxon>Ecdysozoa</taxon>
        <taxon>Arthropoda</taxon>
        <taxon>Hexapoda</taxon>
        <taxon>Insecta</taxon>
        <taxon>Pterygota</taxon>
        <taxon>Neoptera</taxon>
        <taxon>Paraneoptera</taxon>
        <taxon>Hemiptera</taxon>
        <taxon>Heteroptera</taxon>
        <taxon>Panheteroptera</taxon>
        <taxon>Pentatomomorpha</taxon>
        <taxon>Pentatomoidea</taxon>
        <taxon>Pentatomidae</taxon>
        <taxon>Pentatominae</taxon>
        <taxon>Halyomorpha</taxon>
    </lineage>
</organism>
<dbReference type="Gene3D" id="1.10.238.20">
    <property type="entry name" value="Pheromone/general odorant binding protein domain"/>
    <property type="match status" value="1"/>
</dbReference>
<sequence>MKTFTSLSLFMTLFIVAKCDITSEPTTTPQPSGGSTPTGGVTVSKSPEEIRHKIKEQVLALTESCKTSTKITAEQAKIVSNQAIPKTEAEKCFLECMYNGLNITKDGKFIEISAKGLAQHRFANSPDELTKANNMIETCTKEAIVKDANEKCAIGRLVRECFVKHGSKINFFPKP</sequence>
<dbReference type="SUPFAM" id="SSF47565">
    <property type="entry name" value="Insect pheromone/odorant-binding proteins"/>
    <property type="match status" value="1"/>
</dbReference>
<dbReference type="GO" id="GO:0005549">
    <property type="term" value="F:odorant binding"/>
    <property type="evidence" value="ECO:0007669"/>
    <property type="project" value="InterPro"/>
</dbReference>
<keyword evidence="2" id="KW-0732">Signal</keyword>
<protein>
    <submittedName>
        <fullName evidence="3">Odorant-binding protein 2</fullName>
    </submittedName>
</protein>
<accession>A0A1L2JGS3</accession>
<feature type="compositionally biased region" description="Low complexity" evidence="1">
    <location>
        <begin position="24"/>
        <end position="44"/>
    </location>
</feature>
<dbReference type="EMBL" id="KT875738">
    <property type="protein sequence ID" value="AOV87019.1"/>
    <property type="molecule type" value="mRNA"/>
</dbReference>
<proteinExistence type="evidence at transcript level"/>
<evidence type="ECO:0000256" key="1">
    <source>
        <dbReference type="SAM" id="MobiDB-lite"/>
    </source>
</evidence>
<dbReference type="InterPro" id="IPR006170">
    <property type="entry name" value="PBP/GOBP"/>
</dbReference>